<gene>
    <name evidence="1" type="ORF">TPE_0471</name>
</gene>
<dbReference type="STRING" id="1291379.TPE_0471"/>
<dbReference type="GeneID" id="301089166"/>
<proteinExistence type="predicted"/>
<dbReference type="EMBL" id="CP004120">
    <property type="protein sequence ID" value="AGT42967.1"/>
    <property type="molecule type" value="Genomic_DNA"/>
</dbReference>
<dbReference type="AlphaFoldDB" id="S5ZK66"/>
<evidence type="ECO:0000313" key="1">
    <source>
        <dbReference type="EMBL" id="AGT42967.1"/>
    </source>
</evidence>
<dbReference type="Proteomes" id="UP000015620">
    <property type="component" value="Chromosome"/>
</dbReference>
<accession>S5ZK66</accession>
<keyword evidence="2" id="KW-1185">Reference proteome</keyword>
<dbReference type="InterPro" id="IPR029470">
    <property type="entry name" value="PDDEXK_4"/>
</dbReference>
<dbReference type="RefSeq" id="WP_020964267.1">
    <property type="nucleotide sequence ID" value="NC_022097.1"/>
</dbReference>
<protein>
    <recommendedName>
        <fullName evidence="3">PD-(D/E)XK nuclease superfamily protein</fullName>
    </recommendedName>
</protein>
<evidence type="ECO:0008006" key="3">
    <source>
        <dbReference type="Google" id="ProtNLM"/>
    </source>
</evidence>
<dbReference type="KEGG" id="tped:TPE_0471"/>
<evidence type="ECO:0000313" key="2">
    <source>
        <dbReference type="Proteomes" id="UP000015620"/>
    </source>
</evidence>
<reference evidence="1 2" key="1">
    <citation type="journal article" date="2013" name="PLoS ONE">
        <title>Genome-Wide Relatedness of Treponema pedis, from Gingiva and Necrotic Skin Lesions of Pigs, with the Human Oral Pathogen Treponema denticola.</title>
        <authorList>
            <person name="Svartstrom O."/>
            <person name="Mushtaq M."/>
            <person name="Pringle M."/>
            <person name="Segerman B."/>
        </authorList>
    </citation>
    <scope>NUCLEOTIDE SEQUENCE [LARGE SCALE GENOMIC DNA]</scope>
    <source>
        <strain evidence="1">T A4</strain>
    </source>
</reference>
<dbReference type="PATRIC" id="fig|1291379.3.peg.471"/>
<sequence>MDDPLLSVYKKVVAEHLEVIKKLLDYGKKYYKEYEKVRSEYGLDKKLGFNFFTAISEKYNCENLHAGILRLILNPNNKEIGNRKFLDCFLELIDCKNVFKKSDKVRCLREKKYSDILIRNDSKAIIIENKINPTVCIPNMPAQYMEIVKKEKLEVVKIVYLTLADDKKIDILSYVGKYKNFFKNPESKLYYLAIIDTVKKDLVHWFLPKCIKIAEKQEKEKKLEKSFSVFLRHYQTLLIHLGGEIMMRDAQKELIHEIYTNKEYMAAMGNLKDLITKEWLVNELREECIAEEVMKSDRGYLWHSCGRTMYKQIHKTDEFAVAYYTTGSYGFISLNEKGIFSKDLKKKLTAILSDSCFDLNSGDTLFSKDENPQWIYREFSYWGTLTIGERAEMISKKLKMLEKKCHIKGK</sequence>
<dbReference type="Pfam" id="PF14281">
    <property type="entry name" value="PDDEXK_4"/>
    <property type="match status" value="1"/>
</dbReference>
<organism evidence="1 2">
    <name type="scientific">Treponema pedis str. T A4</name>
    <dbReference type="NCBI Taxonomy" id="1291379"/>
    <lineage>
        <taxon>Bacteria</taxon>
        <taxon>Pseudomonadati</taxon>
        <taxon>Spirochaetota</taxon>
        <taxon>Spirochaetia</taxon>
        <taxon>Spirochaetales</taxon>
        <taxon>Treponemataceae</taxon>
        <taxon>Treponema</taxon>
    </lineage>
</organism>
<name>S5ZK66_9SPIR</name>
<dbReference type="HOGENOM" id="CLU_670724_0_0_12"/>